<gene>
    <name evidence="3" type="ORF">AMOR_17930</name>
</gene>
<protein>
    <recommendedName>
        <fullName evidence="5">Periplasmic heavy metal sensor</fullName>
    </recommendedName>
</protein>
<evidence type="ECO:0000256" key="2">
    <source>
        <dbReference type="SAM" id="SignalP"/>
    </source>
</evidence>
<evidence type="ECO:0000313" key="4">
    <source>
        <dbReference type="Proteomes" id="UP001162891"/>
    </source>
</evidence>
<feature type="region of interest" description="Disordered" evidence="1">
    <location>
        <begin position="195"/>
        <end position="232"/>
    </location>
</feature>
<organism evidence="3 4">
    <name type="scientific">Anaeromyxobacter oryzae</name>
    <dbReference type="NCBI Taxonomy" id="2918170"/>
    <lineage>
        <taxon>Bacteria</taxon>
        <taxon>Pseudomonadati</taxon>
        <taxon>Myxococcota</taxon>
        <taxon>Myxococcia</taxon>
        <taxon>Myxococcales</taxon>
        <taxon>Cystobacterineae</taxon>
        <taxon>Anaeromyxobacteraceae</taxon>
        <taxon>Anaeromyxobacter</taxon>
    </lineage>
</organism>
<dbReference type="Gene3D" id="1.20.120.1490">
    <property type="match status" value="1"/>
</dbReference>
<reference evidence="4" key="1">
    <citation type="journal article" date="2022" name="Int. J. Syst. Evol. Microbiol.">
        <title>Anaeromyxobacter oryzae sp. nov., Anaeromyxobacter diazotrophicus sp. nov. and Anaeromyxobacter paludicola sp. nov., isolated from paddy soils.</title>
        <authorList>
            <person name="Itoh H."/>
            <person name="Xu Z."/>
            <person name="Mise K."/>
            <person name="Masuda Y."/>
            <person name="Ushijima N."/>
            <person name="Hayakawa C."/>
            <person name="Shiratori Y."/>
            <person name="Senoo K."/>
        </authorList>
    </citation>
    <scope>NUCLEOTIDE SEQUENCE [LARGE SCALE GENOMIC DNA]</scope>
    <source>
        <strain evidence="4">Red232</strain>
    </source>
</reference>
<keyword evidence="2" id="KW-0732">Signal</keyword>
<feature type="chain" id="PRO_5046214587" description="Periplasmic heavy metal sensor" evidence="2">
    <location>
        <begin position="18"/>
        <end position="232"/>
    </location>
</feature>
<accession>A0ABM7WTS2</accession>
<name>A0ABM7WTS2_9BACT</name>
<evidence type="ECO:0008006" key="5">
    <source>
        <dbReference type="Google" id="ProtNLM"/>
    </source>
</evidence>
<dbReference type="Proteomes" id="UP001162891">
    <property type="component" value="Chromosome"/>
</dbReference>
<dbReference type="InterPro" id="IPR025961">
    <property type="entry name" value="Metal_resist"/>
</dbReference>
<sequence>MRKILVALMVCPLVALAQGPANPPGQGQGQGQGAGPGRGMGPGRGDPARMEKRMRLARTLGLAEALDLDSAQALKLGDTLQKYDDRRTAARKQIRDARETLRKAAASDKANAAEVDGAIKSIFEARTQLQASDRDMLAAISKDLPAEKRARAALFLGRFESRIERRMIMHRGPGGPGHPGGMGPGMMRGPGSQMGMGPGGMQSDRYTFRSGGPDDEQMDLCTGEDCPMDDEE</sequence>
<dbReference type="Pfam" id="PF13801">
    <property type="entry name" value="Metal_resist"/>
    <property type="match status" value="1"/>
</dbReference>
<dbReference type="RefSeq" id="WP_248360486.1">
    <property type="nucleotide sequence ID" value="NZ_AP025591.1"/>
</dbReference>
<feature type="signal peptide" evidence="2">
    <location>
        <begin position="1"/>
        <end position="17"/>
    </location>
</feature>
<keyword evidence="4" id="KW-1185">Reference proteome</keyword>
<feature type="region of interest" description="Disordered" evidence="1">
    <location>
        <begin position="21"/>
        <end position="48"/>
    </location>
</feature>
<feature type="compositionally biased region" description="Gly residues" evidence="1">
    <location>
        <begin position="26"/>
        <end position="44"/>
    </location>
</feature>
<proteinExistence type="predicted"/>
<evidence type="ECO:0000313" key="3">
    <source>
        <dbReference type="EMBL" id="BDG02797.1"/>
    </source>
</evidence>
<dbReference type="EMBL" id="AP025591">
    <property type="protein sequence ID" value="BDG02797.1"/>
    <property type="molecule type" value="Genomic_DNA"/>
</dbReference>
<evidence type="ECO:0000256" key="1">
    <source>
        <dbReference type="SAM" id="MobiDB-lite"/>
    </source>
</evidence>